<organism evidence="2 3">
    <name type="scientific">Candidatus Woesebacteria bacterium RIFCSPLOWO2_01_FULL_39_21</name>
    <dbReference type="NCBI Taxonomy" id="1802519"/>
    <lineage>
        <taxon>Bacteria</taxon>
        <taxon>Candidatus Woeseibacteriota</taxon>
    </lineage>
</organism>
<dbReference type="AlphaFoldDB" id="A0A1F8BD59"/>
<comment type="caution">
    <text evidence="2">The sequence shown here is derived from an EMBL/GenBank/DDBJ whole genome shotgun (WGS) entry which is preliminary data.</text>
</comment>
<dbReference type="PANTHER" id="PTHR43179">
    <property type="entry name" value="RHAMNOSYLTRANSFERASE WBBL"/>
    <property type="match status" value="1"/>
</dbReference>
<dbReference type="Pfam" id="PF00535">
    <property type="entry name" value="Glycos_transf_2"/>
    <property type="match status" value="1"/>
</dbReference>
<feature type="domain" description="Glycosyltransferase 2-like" evidence="1">
    <location>
        <begin position="8"/>
        <end position="177"/>
    </location>
</feature>
<dbReference type="InterPro" id="IPR029044">
    <property type="entry name" value="Nucleotide-diphossugar_trans"/>
</dbReference>
<sequence length="304" mass="34830">MPKKVDISVIILSHNTEILLRACLISLLKARRGELHIQTIVVDNASTDRSIQIVKKEFPWVELVESRKNLGYSGGNNLGLKKVKGEYILFLNSDVEIKPIALVRMKQFMDRDAKIGASTPKVELFRGGMDPDCHRGFPTPLASLTYFLGLEKVFPKSRIFGQYHQFYLDLEIPHEIDSGFGTFMFVRSKTLKMVGNWDERYFFYGEDIDLFYRIKQAGWKVMYYPETLALHHKGASSGLRKESQGVTVASKEIRLKTAKASIEAMEIFYKKFYKGKYNSLITMIVLAGIKIKGLFRLLKFSLSF</sequence>
<proteinExistence type="predicted"/>
<dbReference type="PANTHER" id="PTHR43179:SF7">
    <property type="entry name" value="RHAMNOSYLTRANSFERASE WBBL"/>
    <property type="match status" value="1"/>
</dbReference>
<dbReference type="Gene3D" id="3.90.550.10">
    <property type="entry name" value="Spore Coat Polysaccharide Biosynthesis Protein SpsA, Chain A"/>
    <property type="match status" value="1"/>
</dbReference>
<reference evidence="2 3" key="1">
    <citation type="journal article" date="2016" name="Nat. Commun.">
        <title>Thousands of microbial genomes shed light on interconnected biogeochemical processes in an aquifer system.</title>
        <authorList>
            <person name="Anantharaman K."/>
            <person name="Brown C.T."/>
            <person name="Hug L.A."/>
            <person name="Sharon I."/>
            <person name="Castelle C.J."/>
            <person name="Probst A.J."/>
            <person name="Thomas B.C."/>
            <person name="Singh A."/>
            <person name="Wilkins M.J."/>
            <person name="Karaoz U."/>
            <person name="Brodie E.L."/>
            <person name="Williams K.H."/>
            <person name="Hubbard S.S."/>
            <person name="Banfield J.F."/>
        </authorList>
    </citation>
    <scope>NUCLEOTIDE SEQUENCE [LARGE SCALE GENOMIC DNA]</scope>
</reference>
<name>A0A1F8BD59_9BACT</name>
<dbReference type="InterPro" id="IPR001173">
    <property type="entry name" value="Glyco_trans_2-like"/>
</dbReference>
<dbReference type="SUPFAM" id="SSF53448">
    <property type="entry name" value="Nucleotide-diphospho-sugar transferases"/>
    <property type="match status" value="1"/>
</dbReference>
<evidence type="ECO:0000313" key="3">
    <source>
        <dbReference type="Proteomes" id="UP000177082"/>
    </source>
</evidence>
<evidence type="ECO:0000259" key="1">
    <source>
        <dbReference type="Pfam" id="PF00535"/>
    </source>
</evidence>
<dbReference type="CDD" id="cd04186">
    <property type="entry name" value="GT_2_like_c"/>
    <property type="match status" value="1"/>
</dbReference>
<dbReference type="Proteomes" id="UP000177082">
    <property type="component" value="Unassembled WGS sequence"/>
</dbReference>
<dbReference type="STRING" id="1802519.A2961_02720"/>
<protein>
    <recommendedName>
        <fullName evidence="1">Glycosyltransferase 2-like domain-containing protein</fullName>
    </recommendedName>
</protein>
<gene>
    <name evidence="2" type="ORF">A2961_02720</name>
</gene>
<accession>A0A1F8BD59</accession>
<dbReference type="EMBL" id="MGHF01000030">
    <property type="protein sequence ID" value="OGM61953.1"/>
    <property type="molecule type" value="Genomic_DNA"/>
</dbReference>
<evidence type="ECO:0000313" key="2">
    <source>
        <dbReference type="EMBL" id="OGM61953.1"/>
    </source>
</evidence>